<feature type="transmembrane region" description="Helical" evidence="7">
    <location>
        <begin position="12"/>
        <end position="31"/>
    </location>
</feature>
<keyword evidence="7" id="KW-0472">Membrane</keyword>
<dbReference type="EMBL" id="AMGX01000007">
    <property type="protein sequence ID" value="EXJ71815.1"/>
    <property type="molecule type" value="Genomic_DNA"/>
</dbReference>
<evidence type="ECO:0000256" key="5">
    <source>
        <dbReference type="ARBA" id="ARBA00023004"/>
    </source>
</evidence>
<dbReference type="GO" id="GO:0016705">
    <property type="term" value="F:oxidoreductase activity, acting on paired donors, with incorporation or reduction of molecular oxygen"/>
    <property type="evidence" value="ECO:0007669"/>
    <property type="project" value="InterPro"/>
</dbReference>
<dbReference type="Proteomes" id="UP000019471">
    <property type="component" value="Unassembled WGS sequence"/>
</dbReference>
<name>W9X3D0_9EURO</name>
<dbReference type="GO" id="GO:0004497">
    <property type="term" value="F:monooxygenase activity"/>
    <property type="evidence" value="ECO:0007669"/>
    <property type="project" value="UniProtKB-KW"/>
</dbReference>
<dbReference type="PANTHER" id="PTHR46300:SF2">
    <property type="entry name" value="CYTOCHROME P450 MONOOXYGENASE ALNH-RELATED"/>
    <property type="match status" value="1"/>
</dbReference>
<sequence>MHLFAGNARYTLGLSFVGLLSLIGITLYRLIVRSKRHKDMPPGPPTVPILGNAHQIPPTGMYKQFQIWSKEYGPIFSLKLGSTDAIVLCDREAIHELLDKKGSIYSERPRNYVIHEARQSSRISLGGSANSMWRDKRRILAHNLSPKQLDEKHYRVQEAEAAVLVNDLLDSPQHCFYHVRRYAASVATVIVHGFRAPRFDSFWSKVCCAMMSGWLQAGFSNRSEIMEPGAIPPVDEFPILKLIPGFLAPWKRRIWFSRDESDELWAHARDLIDKRRKLGDVRDCIADHLLEEYEKNGWPMSDYDFSHVLGEIVEGGADTTASQLLTLILAFAKLPKVQERAREELDRVCGTQRSPAWADFVDLPYINATAKEGMRWRPVAPVGLMHRNSADDWYKGMFIPKNSIIFMGTWAIHHNGSEFKDPDIFNPDRYLGHPKLASEYAGSPDWANRDKFPSRHSEEHSMHMAERSMWRIAAKLLWAFEFSEPVDPVTGNVIPLDVNAYNDGLLKMPLPYEVNVKPRSQAHVDTLKKELHDALVFLERYNN</sequence>
<dbReference type="Gene3D" id="1.10.630.10">
    <property type="entry name" value="Cytochrome P450"/>
    <property type="match status" value="1"/>
</dbReference>
<dbReference type="PRINTS" id="PR00463">
    <property type="entry name" value="EP450I"/>
</dbReference>
<dbReference type="InterPro" id="IPR036396">
    <property type="entry name" value="Cyt_P450_sf"/>
</dbReference>
<dbReference type="GO" id="GO:0020037">
    <property type="term" value="F:heme binding"/>
    <property type="evidence" value="ECO:0007669"/>
    <property type="project" value="InterPro"/>
</dbReference>
<keyword evidence="5" id="KW-0408">Iron</keyword>
<protein>
    <recommendedName>
        <fullName evidence="10">Cytochrome P450 oxidoreductase</fullName>
    </recommendedName>
</protein>
<dbReference type="SUPFAM" id="SSF48264">
    <property type="entry name" value="Cytochrome P450"/>
    <property type="match status" value="1"/>
</dbReference>
<dbReference type="RefSeq" id="XP_007744414.1">
    <property type="nucleotide sequence ID" value="XM_007746224.1"/>
</dbReference>
<dbReference type="InterPro" id="IPR001128">
    <property type="entry name" value="Cyt_P450"/>
</dbReference>
<evidence type="ECO:0000256" key="2">
    <source>
        <dbReference type="ARBA" id="ARBA00010617"/>
    </source>
</evidence>
<dbReference type="Pfam" id="PF00067">
    <property type="entry name" value="p450"/>
    <property type="match status" value="1"/>
</dbReference>
<evidence type="ECO:0000256" key="3">
    <source>
        <dbReference type="ARBA" id="ARBA00022723"/>
    </source>
</evidence>
<dbReference type="eggNOG" id="KOG0156">
    <property type="taxonomic scope" value="Eukaryota"/>
</dbReference>
<evidence type="ECO:0000256" key="7">
    <source>
        <dbReference type="SAM" id="Phobius"/>
    </source>
</evidence>
<evidence type="ECO:0000313" key="8">
    <source>
        <dbReference type="EMBL" id="EXJ71815.1"/>
    </source>
</evidence>
<dbReference type="PANTHER" id="PTHR46300">
    <property type="entry name" value="P450, PUTATIVE (EUROFUNG)-RELATED-RELATED"/>
    <property type="match status" value="1"/>
</dbReference>
<dbReference type="GeneID" id="19190341"/>
<keyword evidence="7" id="KW-1133">Transmembrane helix</keyword>
<proteinExistence type="inferred from homology"/>
<keyword evidence="9" id="KW-1185">Reference proteome</keyword>
<evidence type="ECO:0000313" key="9">
    <source>
        <dbReference type="Proteomes" id="UP000019471"/>
    </source>
</evidence>
<dbReference type="GO" id="GO:0005506">
    <property type="term" value="F:iron ion binding"/>
    <property type="evidence" value="ECO:0007669"/>
    <property type="project" value="InterPro"/>
</dbReference>
<dbReference type="InterPro" id="IPR050364">
    <property type="entry name" value="Cytochrome_P450_fung"/>
</dbReference>
<comment type="cofactor">
    <cofactor evidence="1">
        <name>heme</name>
        <dbReference type="ChEBI" id="CHEBI:30413"/>
    </cofactor>
</comment>
<dbReference type="OrthoDB" id="1103324at2759"/>
<keyword evidence="3" id="KW-0479">Metal-binding</keyword>
<keyword evidence="6" id="KW-0503">Monooxygenase</keyword>
<evidence type="ECO:0000256" key="1">
    <source>
        <dbReference type="ARBA" id="ARBA00001971"/>
    </source>
</evidence>
<dbReference type="STRING" id="1182543.W9X3D0"/>
<dbReference type="AlphaFoldDB" id="W9X3D0"/>
<reference evidence="8 9" key="1">
    <citation type="submission" date="2013-03" db="EMBL/GenBank/DDBJ databases">
        <title>The Genome Sequence of Cladophialophora psammophila CBS 110553.</title>
        <authorList>
            <consortium name="The Broad Institute Genomics Platform"/>
            <person name="Cuomo C."/>
            <person name="de Hoog S."/>
            <person name="Gorbushina A."/>
            <person name="Walker B."/>
            <person name="Young S.K."/>
            <person name="Zeng Q."/>
            <person name="Gargeya S."/>
            <person name="Fitzgerald M."/>
            <person name="Haas B."/>
            <person name="Abouelleil A."/>
            <person name="Allen A.W."/>
            <person name="Alvarado L."/>
            <person name="Arachchi H.M."/>
            <person name="Berlin A.M."/>
            <person name="Chapman S.B."/>
            <person name="Gainer-Dewar J."/>
            <person name="Goldberg J."/>
            <person name="Griggs A."/>
            <person name="Gujja S."/>
            <person name="Hansen M."/>
            <person name="Howarth C."/>
            <person name="Imamovic A."/>
            <person name="Ireland A."/>
            <person name="Larimer J."/>
            <person name="McCowan C."/>
            <person name="Murphy C."/>
            <person name="Pearson M."/>
            <person name="Poon T.W."/>
            <person name="Priest M."/>
            <person name="Roberts A."/>
            <person name="Saif S."/>
            <person name="Shea T."/>
            <person name="Sisk P."/>
            <person name="Sykes S."/>
            <person name="Wortman J."/>
            <person name="Nusbaum C."/>
            <person name="Birren B."/>
        </authorList>
    </citation>
    <scope>NUCLEOTIDE SEQUENCE [LARGE SCALE GENOMIC DNA]</scope>
    <source>
        <strain evidence="8 9">CBS 110553</strain>
    </source>
</reference>
<keyword evidence="4" id="KW-0560">Oxidoreductase</keyword>
<comment type="caution">
    <text evidence="8">The sequence shown here is derived from an EMBL/GenBank/DDBJ whole genome shotgun (WGS) entry which is preliminary data.</text>
</comment>
<comment type="similarity">
    <text evidence="2">Belongs to the cytochrome P450 family.</text>
</comment>
<accession>W9X3D0</accession>
<dbReference type="HOGENOM" id="CLU_001570_2_1_1"/>
<keyword evidence="7" id="KW-0812">Transmembrane</keyword>
<gene>
    <name evidence="8" type="ORF">A1O5_05625</name>
</gene>
<evidence type="ECO:0000256" key="6">
    <source>
        <dbReference type="ARBA" id="ARBA00023033"/>
    </source>
</evidence>
<dbReference type="CDD" id="cd11065">
    <property type="entry name" value="CYP64-like"/>
    <property type="match status" value="1"/>
</dbReference>
<organism evidence="8 9">
    <name type="scientific">Cladophialophora psammophila CBS 110553</name>
    <dbReference type="NCBI Taxonomy" id="1182543"/>
    <lineage>
        <taxon>Eukaryota</taxon>
        <taxon>Fungi</taxon>
        <taxon>Dikarya</taxon>
        <taxon>Ascomycota</taxon>
        <taxon>Pezizomycotina</taxon>
        <taxon>Eurotiomycetes</taxon>
        <taxon>Chaetothyriomycetidae</taxon>
        <taxon>Chaetothyriales</taxon>
        <taxon>Herpotrichiellaceae</taxon>
        <taxon>Cladophialophora</taxon>
    </lineage>
</organism>
<evidence type="ECO:0008006" key="10">
    <source>
        <dbReference type="Google" id="ProtNLM"/>
    </source>
</evidence>
<dbReference type="InterPro" id="IPR002401">
    <property type="entry name" value="Cyt_P450_E_grp-I"/>
</dbReference>
<evidence type="ECO:0000256" key="4">
    <source>
        <dbReference type="ARBA" id="ARBA00023002"/>
    </source>
</evidence>